<dbReference type="Pfam" id="PF12796">
    <property type="entry name" value="Ank_2"/>
    <property type="match status" value="2"/>
</dbReference>
<dbReference type="PANTHER" id="PTHR46586:SF3">
    <property type="entry name" value="ANKYRIN REPEAT-CONTAINING PROTEIN"/>
    <property type="match status" value="1"/>
</dbReference>
<dbReference type="Pfam" id="PF13637">
    <property type="entry name" value="Ank_4"/>
    <property type="match status" value="1"/>
</dbReference>
<dbReference type="InterPro" id="IPR002110">
    <property type="entry name" value="Ankyrin_rpt"/>
</dbReference>
<sequence length="577" mass="67017">MTTTTFKSILNSIVLQNKIFQSVRDIHDQLLDNNNSLRYDWYDLGCFPEQLIKFNYIERYKLIFNTLIRDKINHRNSNKNCKNNETIKKFKQLYIESYRIALTSTNLEVVEFIHKVLPHDIDNRALFSHTNRISLTLIEYFHNNWDRWFILHGSRFMDAVARCNLDIVKFLHYNRSEGCSIDAMNNAIGYGQTETVKFLYENRTEGYSDESVEFAAIEGHLEILKYLQQNRTDQFSFFDSILEDVVEQGHFQMVKWLVENTDQSISEFEISLAAKNGDCEMVRYLYENSSASTTNYALDNAAASGSLETVRYLHEIGSEGCSSRAMDRAARNHLDIVQFLHYNRTEGCTDIAMFNAAHHGRLDIVKFLNENRTEGCPSSVLELVATEGHLEVFQYLVENRKELLLPEIVAEYQTMDQFASYKDTSALQWCKDNTELSSTLTSESYNIAILAGRLSNLKWIHQNTTLPFPYDALDIACTCNESNLEIVQYLNDNGASCSTYAMDRSTNLSIISFLHFNRTEGCSYIAMENAISNGNLQRMKFFDQNRTEHRNINYQHLNDRDSFEYLSRLKLIKQYNL</sequence>
<organism evidence="1 2">
    <name type="scientific">Heterostelium pallidum (strain ATCC 26659 / Pp 5 / PN500)</name>
    <name type="common">Cellular slime mold</name>
    <name type="synonym">Polysphondylium pallidum</name>
    <dbReference type="NCBI Taxonomy" id="670386"/>
    <lineage>
        <taxon>Eukaryota</taxon>
        <taxon>Amoebozoa</taxon>
        <taxon>Evosea</taxon>
        <taxon>Eumycetozoa</taxon>
        <taxon>Dictyostelia</taxon>
        <taxon>Acytosteliales</taxon>
        <taxon>Acytosteliaceae</taxon>
        <taxon>Heterostelium</taxon>
    </lineage>
</organism>
<dbReference type="InterPro" id="IPR036770">
    <property type="entry name" value="Ankyrin_rpt-contain_sf"/>
</dbReference>
<dbReference type="GeneID" id="31366363"/>
<evidence type="ECO:0008006" key="3">
    <source>
        <dbReference type="Google" id="ProtNLM"/>
    </source>
</evidence>
<dbReference type="AlphaFoldDB" id="D3BSA2"/>
<gene>
    <name evidence="1" type="ORF">PPL_10894</name>
</gene>
<dbReference type="SUPFAM" id="SSF48403">
    <property type="entry name" value="Ankyrin repeat"/>
    <property type="match status" value="1"/>
</dbReference>
<dbReference type="InterPro" id="IPR052050">
    <property type="entry name" value="SecEffector_AnkRepeat"/>
</dbReference>
<dbReference type="EMBL" id="ADBJ01000051">
    <property type="protein sequence ID" value="EFA75839.1"/>
    <property type="molecule type" value="Genomic_DNA"/>
</dbReference>
<keyword evidence="2" id="KW-1185">Reference proteome</keyword>
<evidence type="ECO:0000313" key="1">
    <source>
        <dbReference type="EMBL" id="EFA75839.1"/>
    </source>
</evidence>
<comment type="caution">
    <text evidence="1">The sequence shown here is derived from an EMBL/GenBank/DDBJ whole genome shotgun (WGS) entry which is preliminary data.</text>
</comment>
<reference evidence="1 2" key="1">
    <citation type="journal article" date="2011" name="Genome Res.">
        <title>Phylogeny-wide analysis of social amoeba genomes highlights ancient origins for complex intercellular communication.</title>
        <authorList>
            <person name="Heidel A.J."/>
            <person name="Lawal H.M."/>
            <person name="Felder M."/>
            <person name="Schilde C."/>
            <person name="Helps N.R."/>
            <person name="Tunggal B."/>
            <person name="Rivero F."/>
            <person name="John U."/>
            <person name="Schleicher M."/>
            <person name="Eichinger L."/>
            <person name="Platzer M."/>
            <person name="Noegel A.A."/>
            <person name="Schaap P."/>
            <person name="Gloeckner G."/>
        </authorList>
    </citation>
    <scope>NUCLEOTIDE SEQUENCE [LARGE SCALE GENOMIC DNA]</scope>
    <source>
        <strain evidence="2">ATCC 26659 / Pp 5 / PN500</strain>
    </source>
</reference>
<dbReference type="Proteomes" id="UP000001396">
    <property type="component" value="Unassembled WGS sequence"/>
</dbReference>
<proteinExistence type="predicted"/>
<dbReference type="Gene3D" id="1.25.40.20">
    <property type="entry name" value="Ankyrin repeat-containing domain"/>
    <property type="match status" value="3"/>
</dbReference>
<name>D3BSA2_HETP5</name>
<dbReference type="PANTHER" id="PTHR46586">
    <property type="entry name" value="ANKYRIN REPEAT-CONTAINING PROTEIN"/>
    <property type="match status" value="1"/>
</dbReference>
<dbReference type="RefSeq" id="XP_020427973.1">
    <property type="nucleotide sequence ID" value="XM_020581657.1"/>
</dbReference>
<dbReference type="InParanoid" id="D3BSA2"/>
<protein>
    <recommendedName>
        <fullName evidence="3">Ankyrin repeat protein</fullName>
    </recommendedName>
</protein>
<evidence type="ECO:0000313" key="2">
    <source>
        <dbReference type="Proteomes" id="UP000001396"/>
    </source>
</evidence>
<accession>D3BSA2</accession>